<dbReference type="Pfam" id="PF05532">
    <property type="entry name" value="CsbD"/>
    <property type="match status" value="1"/>
</dbReference>
<feature type="region of interest" description="Disordered" evidence="2">
    <location>
        <begin position="1"/>
        <end position="109"/>
    </location>
</feature>
<gene>
    <name evidence="4" type="ORF">Agabi119p4_8950</name>
</gene>
<dbReference type="PANTHER" id="PTHR40460:SF1">
    <property type="entry name" value="CSBD-LIKE DOMAIN-CONTAINING PROTEIN"/>
    <property type="match status" value="1"/>
</dbReference>
<feature type="compositionally biased region" description="Basic and acidic residues" evidence="2">
    <location>
        <begin position="86"/>
        <end position="109"/>
    </location>
</feature>
<reference evidence="4 5" key="1">
    <citation type="journal article" name="Sci. Rep.">
        <title>Telomere-to-telomere assembled and centromere annotated genomes of the two main subspecies of the button mushroom Agaricus bisporus reveal especially polymorphic chromosome ends.</title>
        <authorList>
            <person name="Sonnenberg A.S.M."/>
            <person name="Sedaghat-Telgerd N."/>
            <person name="Lavrijssen B."/>
            <person name="Ohm R.A."/>
            <person name="Hendrickx P.M."/>
            <person name="Scholtmeijer K."/>
            <person name="Baars J.J.P."/>
            <person name="van Peer A."/>
        </authorList>
    </citation>
    <scope>NUCLEOTIDE SEQUENCE [LARGE SCALE GENOMIC DNA]</scope>
    <source>
        <strain evidence="4 5">H119_p4</strain>
    </source>
</reference>
<dbReference type="SUPFAM" id="SSF69047">
    <property type="entry name" value="Hypothetical protein YjbJ"/>
    <property type="match status" value="2"/>
</dbReference>
<evidence type="ECO:0000256" key="1">
    <source>
        <dbReference type="ARBA" id="ARBA00009129"/>
    </source>
</evidence>
<evidence type="ECO:0000256" key="2">
    <source>
        <dbReference type="SAM" id="MobiDB-lite"/>
    </source>
</evidence>
<feature type="domain" description="CsbD-like" evidence="3">
    <location>
        <begin position="17"/>
        <end position="67"/>
    </location>
</feature>
<feature type="compositionally biased region" description="Basic and acidic residues" evidence="2">
    <location>
        <begin position="46"/>
        <end position="57"/>
    </location>
</feature>
<dbReference type="PANTHER" id="PTHR40460">
    <property type="entry name" value="CHROMOSOME 1, WHOLE GENOME SHOTGUN SEQUENCE"/>
    <property type="match status" value="1"/>
</dbReference>
<protein>
    <recommendedName>
        <fullName evidence="3">CsbD-like domain-containing protein</fullName>
    </recommendedName>
</protein>
<dbReference type="Proteomes" id="UP000629468">
    <property type="component" value="Unassembled WGS sequence"/>
</dbReference>
<dbReference type="InterPro" id="IPR008462">
    <property type="entry name" value="CsbD"/>
</dbReference>
<feature type="compositionally biased region" description="Polar residues" evidence="2">
    <location>
        <begin position="1"/>
        <end position="26"/>
    </location>
</feature>
<accession>A0A8H7EXX1</accession>
<evidence type="ECO:0000313" key="4">
    <source>
        <dbReference type="EMBL" id="KAF7762357.1"/>
    </source>
</evidence>
<evidence type="ECO:0000259" key="3">
    <source>
        <dbReference type="Pfam" id="PF05532"/>
    </source>
</evidence>
<dbReference type="Gene3D" id="1.10.1470.10">
    <property type="entry name" value="YjbJ"/>
    <property type="match status" value="1"/>
</dbReference>
<organism evidence="4 5">
    <name type="scientific">Agaricus bisporus var. burnettii</name>
    <dbReference type="NCBI Taxonomy" id="192524"/>
    <lineage>
        <taxon>Eukaryota</taxon>
        <taxon>Fungi</taxon>
        <taxon>Dikarya</taxon>
        <taxon>Basidiomycota</taxon>
        <taxon>Agaricomycotina</taxon>
        <taxon>Agaricomycetes</taxon>
        <taxon>Agaricomycetidae</taxon>
        <taxon>Agaricales</taxon>
        <taxon>Agaricineae</taxon>
        <taxon>Agaricaceae</taxon>
        <taxon>Agaricus</taxon>
    </lineage>
</organism>
<dbReference type="InterPro" id="IPR036629">
    <property type="entry name" value="YjbJ_sf"/>
</dbReference>
<dbReference type="AlphaFoldDB" id="A0A8H7EXX1"/>
<evidence type="ECO:0000313" key="5">
    <source>
        <dbReference type="Proteomes" id="UP000629468"/>
    </source>
</evidence>
<proteinExistence type="inferred from homology"/>
<comment type="similarity">
    <text evidence="1">Belongs to the UPF0337 (CsbD) family.</text>
</comment>
<comment type="caution">
    <text evidence="4">The sequence shown here is derived from an EMBL/GenBank/DDBJ whole genome shotgun (WGS) entry which is preliminary data.</text>
</comment>
<name>A0A8H7EXX1_AGABI</name>
<dbReference type="EMBL" id="JABXXO010000012">
    <property type="protein sequence ID" value="KAF7762357.1"/>
    <property type="molecule type" value="Genomic_DNA"/>
</dbReference>
<feature type="compositionally biased region" description="Basic and acidic residues" evidence="2">
    <location>
        <begin position="64"/>
        <end position="79"/>
    </location>
</feature>
<sequence length="109" mass="11260">MTSNPSLNNTASGEPSKVTGQLNSAMGTAKETVGKMTGATSLQQSGKEDHAAGEAENKAAQTKGHAEGMTDQIAGKKDSMIGAMTGDKKQQTSGNMREDKGQAEKKMNS</sequence>